<dbReference type="EMBL" id="JBHUOF010000014">
    <property type="protein sequence ID" value="MFD2800263.1"/>
    <property type="molecule type" value="Genomic_DNA"/>
</dbReference>
<evidence type="ECO:0000313" key="6">
    <source>
        <dbReference type="EMBL" id="MFD2800263.1"/>
    </source>
</evidence>
<evidence type="ECO:0000259" key="5">
    <source>
        <dbReference type="PROSITE" id="PS50977"/>
    </source>
</evidence>
<dbReference type="InterPro" id="IPR040611">
    <property type="entry name" value="AlkX_C"/>
</dbReference>
<keyword evidence="2 4" id="KW-0238">DNA-binding</keyword>
<gene>
    <name evidence="6" type="ORF">ACFS2C_12745</name>
</gene>
<keyword evidence="1" id="KW-0805">Transcription regulation</keyword>
<dbReference type="InterPro" id="IPR050109">
    <property type="entry name" value="HTH-type_TetR-like_transc_reg"/>
</dbReference>
<dbReference type="PROSITE" id="PS50977">
    <property type="entry name" value="HTH_TETR_2"/>
    <property type="match status" value="1"/>
</dbReference>
<evidence type="ECO:0000256" key="1">
    <source>
        <dbReference type="ARBA" id="ARBA00023015"/>
    </source>
</evidence>
<keyword evidence="3" id="KW-0804">Transcription</keyword>
<feature type="DNA-binding region" description="H-T-H motif" evidence="4">
    <location>
        <begin position="36"/>
        <end position="55"/>
    </location>
</feature>
<reference evidence="7" key="1">
    <citation type="journal article" date="2019" name="Int. J. Syst. Evol. Microbiol.">
        <title>The Global Catalogue of Microorganisms (GCM) 10K type strain sequencing project: providing services to taxonomists for standard genome sequencing and annotation.</title>
        <authorList>
            <consortium name="The Broad Institute Genomics Platform"/>
            <consortium name="The Broad Institute Genome Sequencing Center for Infectious Disease"/>
            <person name="Wu L."/>
            <person name="Ma J."/>
        </authorList>
    </citation>
    <scope>NUCLEOTIDE SEQUENCE [LARGE SCALE GENOMIC DNA]</scope>
    <source>
        <strain evidence="7">IBRC-M 10906</strain>
    </source>
</reference>
<accession>A0ABW5W8H5</accession>
<dbReference type="Pfam" id="PF18556">
    <property type="entry name" value="TetR_C_35"/>
    <property type="match status" value="1"/>
</dbReference>
<evidence type="ECO:0000256" key="2">
    <source>
        <dbReference type="ARBA" id="ARBA00023125"/>
    </source>
</evidence>
<dbReference type="InterPro" id="IPR009057">
    <property type="entry name" value="Homeodomain-like_sf"/>
</dbReference>
<comment type="caution">
    <text evidence="6">The sequence shown here is derived from an EMBL/GenBank/DDBJ whole genome shotgun (WGS) entry which is preliminary data.</text>
</comment>
<dbReference type="PANTHER" id="PTHR30055">
    <property type="entry name" value="HTH-TYPE TRANSCRIPTIONAL REGULATOR RUTR"/>
    <property type="match status" value="1"/>
</dbReference>
<evidence type="ECO:0000313" key="7">
    <source>
        <dbReference type="Proteomes" id="UP001597478"/>
    </source>
</evidence>
<evidence type="ECO:0000256" key="3">
    <source>
        <dbReference type="ARBA" id="ARBA00023163"/>
    </source>
</evidence>
<dbReference type="SUPFAM" id="SSF46689">
    <property type="entry name" value="Homeodomain-like"/>
    <property type="match status" value="1"/>
</dbReference>
<dbReference type="RefSeq" id="WP_377388484.1">
    <property type="nucleotide sequence ID" value="NZ_JBHSAN010000012.1"/>
</dbReference>
<feature type="domain" description="HTH tetR-type" evidence="5">
    <location>
        <begin position="13"/>
        <end position="73"/>
    </location>
</feature>
<protein>
    <submittedName>
        <fullName evidence="6">TetR family transcriptional regulator</fullName>
    </submittedName>
</protein>
<dbReference type="Proteomes" id="UP001597478">
    <property type="component" value="Unassembled WGS sequence"/>
</dbReference>
<dbReference type="PRINTS" id="PR00455">
    <property type="entry name" value="HTHTETR"/>
</dbReference>
<evidence type="ECO:0000256" key="4">
    <source>
        <dbReference type="PROSITE-ProRule" id="PRU00335"/>
    </source>
</evidence>
<dbReference type="PANTHER" id="PTHR30055:SF234">
    <property type="entry name" value="HTH-TYPE TRANSCRIPTIONAL REGULATOR BETI"/>
    <property type="match status" value="1"/>
</dbReference>
<proteinExistence type="predicted"/>
<keyword evidence="7" id="KW-1185">Reference proteome</keyword>
<organism evidence="6 7">
    <name type="scientific">Prauserella oleivorans</name>
    <dbReference type="NCBI Taxonomy" id="1478153"/>
    <lineage>
        <taxon>Bacteria</taxon>
        <taxon>Bacillati</taxon>
        <taxon>Actinomycetota</taxon>
        <taxon>Actinomycetes</taxon>
        <taxon>Pseudonocardiales</taxon>
        <taxon>Pseudonocardiaceae</taxon>
        <taxon>Prauserella</taxon>
    </lineage>
</organism>
<dbReference type="InterPro" id="IPR001647">
    <property type="entry name" value="HTH_TetR"/>
</dbReference>
<name>A0ABW5W8H5_9PSEU</name>
<sequence length="196" mass="20764">MSEVTRFGQRAKATLREQLLSAATDLLAERGYARLRMADVAAAVGVSRQTVYNEFGTKAGLAQAVALRTMAEFADGIQHRLDSAGDVVAGIHDAVAFTVEHARENRLVAAAVGTETGQDLLPLLTTRGEPVLRVATELVGTFLRDRLPALAEPEAVAETVSRLVLSYLVLPAPPTETVATRVSAVASALIARSTTE</sequence>
<dbReference type="Pfam" id="PF00440">
    <property type="entry name" value="TetR_N"/>
    <property type="match status" value="1"/>
</dbReference>
<dbReference type="Gene3D" id="1.10.357.10">
    <property type="entry name" value="Tetracycline Repressor, domain 2"/>
    <property type="match status" value="1"/>
</dbReference>